<dbReference type="PANTHER" id="PTHR10015:SF206">
    <property type="entry name" value="HSF-TYPE DNA-BINDING DOMAIN-CONTAINING PROTEIN"/>
    <property type="match status" value="1"/>
</dbReference>
<evidence type="ECO:0000313" key="7">
    <source>
        <dbReference type="Proteomes" id="UP000481153"/>
    </source>
</evidence>
<comment type="caution">
    <text evidence="6">The sequence shown here is derived from an EMBL/GenBank/DDBJ whole genome shotgun (WGS) entry which is preliminary data.</text>
</comment>
<dbReference type="Proteomes" id="UP000481153">
    <property type="component" value="Unassembled WGS sequence"/>
</dbReference>
<dbReference type="SUPFAM" id="SSF46785">
    <property type="entry name" value="Winged helix' DNA-binding domain"/>
    <property type="match status" value="1"/>
</dbReference>
<proteinExistence type="inferred from homology"/>
<accession>A0A6G0X990</accession>
<evidence type="ECO:0000256" key="3">
    <source>
        <dbReference type="ARBA" id="ARBA00023242"/>
    </source>
</evidence>
<reference evidence="6 7" key="1">
    <citation type="submission" date="2019-07" db="EMBL/GenBank/DDBJ databases">
        <title>Genomics analysis of Aphanomyces spp. identifies a new class of oomycete effector associated with host adaptation.</title>
        <authorList>
            <person name="Gaulin E."/>
        </authorList>
    </citation>
    <scope>NUCLEOTIDE SEQUENCE [LARGE SCALE GENOMIC DNA]</scope>
    <source>
        <strain evidence="6 7">ATCC 201684</strain>
    </source>
</reference>
<keyword evidence="3" id="KW-0539">Nucleus</keyword>
<sequence>MKKFHVRPPHFRIRQELRTQITMAISTSPRHSFDTENDILALIDEGILDYSSAEDSIETDTAMDIQDTLDESMHAFSLSVPVAPMSPQSSVADAAEKTTKYLEKLYCMLEQCPPSVAAWTNDGTAFAIYNSSALEKTMIPKFFKPIKFESFARQLNSYGFKKTKLVMRDTVVFEFRHARFVRGQSDQLRTIQRRRRRMQRLSSTDMADMSDMELRCMVGDMMRFVQTLQSELIETKEMVKSLVDSKTNDMADF</sequence>
<keyword evidence="2" id="KW-0238">DNA-binding</keyword>
<dbReference type="PANTHER" id="PTHR10015">
    <property type="entry name" value="HEAT SHOCK TRANSCRIPTION FACTOR"/>
    <property type="match status" value="1"/>
</dbReference>
<organism evidence="6 7">
    <name type="scientific">Aphanomyces euteiches</name>
    <dbReference type="NCBI Taxonomy" id="100861"/>
    <lineage>
        <taxon>Eukaryota</taxon>
        <taxon>Sar</taxon>
        <taxon>Stramenopiles</taxon>
        <taxon>Oomycota</taxon>
        <taxon>Saprolegniomycetes</taxon>
        <taxon>Saprolegniales</taxon>
        <taxon>Verrucalvaceae</taxon>
        <taxon>Aphanomyces</taxon>
    </lineage>
</organism>
<evidence type="ECO:0000313" key="6">
    <source>
        <dbReference type="EMBL" id="KAF0736630.1"/>
    </source>
</evidence>
<dbReference type="InterPro" id="IPR036390">
    <property type="entry name" value="WH_DNA-bd_sf"/>
</dbReference>
<dbReference type="GO" id="GO:0003700">
    <property type="term" value="F:DNA-binding transcription factor activity"/>
    <property type="evidence" value="ECO:0007669"/>
    <property type="project" value="InterPro"/>
</dbReference>
<keyword evidence="7" id="KW-1185">Reference proteome</keyword>
<dbReference type="EMBL" id="VJMJ01000088">
    <property type="protein sequence ID" value="KAF0736630.1"/>
    <property type="molecule type" value="Genomic_DNA"/>
</dbReference>
<evidence type="ECO:0000259" key="5">
    <source>
        <dbReference type="SMART" id="SM00415"/>
    </source>
</evidence>
<comment type="subcellular location">
    <subcellularLocation>
        <location evidence="1">Nucleus</location>
    </subcellularLocation>
</comment>
<feature type="domain" description="HSF-type DNA-binding" evidence="5">
    <location>
        <begin position="97"/>
        <end position="194"/>
    </location>
</feature>
<evidence type="ECO:0000256" key="1">
    <source>
        <dbReference type="ARBA" id="ARBA00004123"/>
    </source>
</evidence>
<gene>
    <name evidence="6" type="ORF">Ae201684_007080</name>
</gene>
<comment type="similarity">
    <text evidence="4">Belongs to the HSF family.</text>
</comment>
<dbReference type="VEuPathDB" id="FungiDB:AeMF1_018303"/>
<dbReference type="GO" id="GO:0043565">
    <property type="term" value="F:sequence-specific DNA binding"/>
    <property type="evidence" value="ECO:0007669"/>
    <property type="project" value="InterPro"/>
</dbReference>
<dbReference type="GO" id="GO:0005634">
    <property type="term" value="C:nucleus"/>
    <property type="evidence" value="ECO:0007669"/>
    <property type="project" value="UniProtKB-SubCell"/>
</dbReference>
<dbReference type="InterPro" id="IPR036388">
    <property type="entry name" value="WH-like_DNA-bd_sf"/>
</dbReference>
<name>A0A6G0X990_9STRA</name>
<dbReference type="Pfam" id="PF00447">
    <property type="entry name" value="HSF_DNA-bind"/>
    <property type="match status" value="1"/>
</dbReference>
<evidence type="ECO:0000256" key="4">
    <source>
        <dbReference type="RuleBase" id="RU004020"/>
    </source>
</evidence>
<dbReference type="SMART" id="SM00415">
    <property type="entry name" value="HSF"/>
    <property type="match status" value="1"/>
</dbReference>
<evidence type="ECO:0000256" key="2">
    <source>
        <dbReference type="ARBA" id="ARBA00023125"/>
    </source>
</evidence>
<protein>
    <recommendedName>
        <fullName evidence="5">HSF-type DNA-binding domain-containing protein</fullName>
    </recommendedName>
</protein>
<dbReference type="Gene3D" id="1.10.10.10">
    <property type="entry name" value="Winged helix-like DNA-binding domain superfamily/Winged helix DNA-binding domain"/>
    <property type="match status" value="1"/>
</dbReference>
<dbReference type="InterPro" id="IPR000232">
    <property type="entry name" value="HSF_DNA-bd"/>
</dbReference>
<dbReference type="AlphaFoldDB" id="A0A6G0X990"/>